<evidence type="ECO:0000256" key="1">
    <source>
        <dbReference type="SAM" id="MobiDB-lite"/>
    </source>
</evidence>
<dbReference type="AlphaFoldDB" id="A0A9W6HJD7"/>
<keyword evidence="2" id="KW-0812">Transmembrane</keyword>
<dbReference type="RefSeq" id="WP_271202433.1">
    <property type="nucleotide sequence ID" value="NZ_BSER01000002.1"/>
</dbReference>
<reference evidence="3" key="1">
    <citation type="journal article" date="2014" name="Int. J. Syst. Evol. Microbiol.">
        <title>Complete genome sequence of Corynebacterium casei LMG S-19264T (=DSM 44701T), isolated from a smear-ripened cheese.</title>
        <authorList>
            <consortium name="US DOE Joint Genome Institute (JGI-PGF)"/>
            <person name="Walter F."/>
            <person name="Albersmeier A."/>
            <person name="Kalinowski J."/>
            <person name="Ruckert C."/>
        </authorList>
    </citation>
    <scope>NUCLEOTIDE SEQUENCE</scope>
    <source>
        <strain evidence="3">VKM Ac-1940</strain>
    </source>
</reference>
<feature type="compositionally biased region" description="Low complexity" evidence="1">
    <location>
        <begin position="39"/>
        <end position="53"/>
    </location>
</feature>
<sequence>MSPEDERMRVGVPGAAPQADPAGAPTDVPVPALADTEMPATPAASSATPADAPRIAAPSEDVATAQTVALPGEHRGGFRRELTEPVPVTASVHTDPGWTPAPGPDAVVALPWSAAWALAFGVVGLIVAIFVGWGFPLGLVGVVLAIVALRRPWESRQTAVWALCLSVASLVYSAGWLWWASTQGPLFG</sequence>
<reference evidence="3" key="2">
    <citation type="submission" date="2023-01" db="EMBL/GenBank/DDBJ databases">
        <authorList>
            <person name="Sun Q."/>
            <person name="Evtushenko L."/>
        </authorList>
    </citation>
    <scope>NUCLEOTIDE SEQUENCE</scope>
    <source>
        <strain evidence="3">VKM Ac-1940</strain>
    </source>
</reference>
<keyword evidence="4" id="KW-1185">Reference proteome</keyword>
<feature type="transmembrane region" description="Helical" evidence="2">
    <location>
        <begin position="159"/>
        <end position="179"/>
    </location>
</feature>
<evidence type="ECO:0008006" key="5">
    <source>
        <dbReference type="Google" id="ProtNLM"/>
    </source>
</evidence>
<evidence type="ECO:0000313" key="4">
    <source>
        <dbReference type="Proteomes" id="UP001142291"/>
    </source>
</evidence>
<keyword evidence="2" id="KW-0472">Membrane</keyword>
<feature type="compositionally biased region" description="Low complexity" evidence="1">
    <location>
        <begin position="11"/>
        <end position="25"/>
    </location>
</feature>
<accession>A0A9W6HJD7</accession>
<dbReference type="Proteomes" id="UP001142291">
    <property type="component" value="Unassembled WGS sequence"/>
</dbReference>
<protein>
    <recommendedName>
        <fullName evidence="5">DUF4190 domain-containing protein</fullName>
    </recommendedName>
</protein>
<feature type="transmembrane region" description="Helical" evidence="2">
    <location>
        <begin position="114"/>
        <end position="147"/>
    </location>
</feature>
<comment type="caution">
    <text evidence="3">The sequence shown here is derived from an EMBL/GenBank/DDBJ whole genome shotgun (WGS) entry which is preliminary data.</text>
</comment>
<dbReference type="EMBL" id="BSER01000002">
    <property type="protein sequence ID" value="GLJ94355.1"/>
    <property type="molecule type" value="Genomic_DNA"/>
</dbReference>
<keyword evidence="2" id="KW-1133">Transmembrane helix</keyword>
<gene>
    <name evidence="3" type="ORF">GCM10017591_04160</name>
</gene>
<evidence type="ECO:0000313" key="3">
    <source>
        <dbReference type="EMBL" id="GLJ94355.1"/>
    </source>
</evidence>
<feature type="region of interest" description="Disordered" evidence="1">
    <location>
        <begin position="1"/>
        <end position="54"/>
    </location>
</feature>
<proteinExistence type="predicted"/>
<organism evidence="3 4">
    <name type="scientific">Microbacterium dextranolyticum</name>
    <dbReference type="NCBI Taxonomy" id="36806"/>
    <lineage>
        <taxon>Bacteria</taxon>
        <taxon>Bacillati</taxon>
        <taxon>Actinomycetota</taxon>
        <taxon>Actinomycetes</taxon>
        <taxon>Micrococcales</taxon>
        <taxon>Microbacteriaceae</taxon>
        <taxon>Microbacterium</taxon>
    </lineage>
</organism>
<evidence type="ECO:0000256" key="2">
    <source>
        <dbReference type="SAM" id="Phobius"/>
    </source>
</evidence>
<name>A0A9W6HJD7_9MICO</name>